<dbReference type="InterPro" id="IPR017046">
    <property type="entry name" value="Prenylcysteine_Oxase1"/>
</dbReference>
<dbReference type="PANTHER" id="PTHR15944">
    <property type="entry name" value="FARNESYLCYSTEINE LYASE"/>
    <property type="match status" value="1"/>
</dbReference>
<protein>
    <submittedName>
        <fullName evidence="8">Prenylcysteine oxidase-like isoform X1</fullName>
    </submittedName>
</protein>
<keyword evidence="5" id="KW-0325">Glycoprotein</keyword>
<sequence>MSVVWYLWHGCSQDFGLFTVETVKLIPEALLKSTQAIWHRAKVSTVKNITKEGESKFEITAVIPGTNQISTAEYDMVIVATPLTPGVGSNIEFQDFKPSIGPFGGRYQHTVSTFVHGRPNPQAFGKKPDEFLPDVETTCNISLKIRTLAQNVPVNTTEGERKAEDTSAAVYKMFSGDLLSDEQIKTLFVSHDSKEVVDWLAYPHYTVDDNLPPFILSEGLFYINGIEWAASAMEMSVIGAKNVALLAGKHWQGNDSMQIHDEKQVRKGTVGRYEQVKSPKHSIILPGHIHVCVLQEMSQSLLIVTVQMKARSFKNYLLCMSLTA</sequence>
<comment type="cofactor">
    <cofactor evidence="1">
        <name>FAD</name>
        <dbReference type="ChEBI" id="CHEBI:57692"/>
    </cofactor>
</comment>
<dbReference type="GO" id="GO:0030328">
    <property type="term" value="P:prenylcysteine catabolic process"/>
    <property type="evidence" value="ECO:0007669"/>
    <property type="project" value="InterPro"/>
</dbReference>
<keyword evidence="3" id="KW-0274">FAD</keyword>
<evidence type="ECO:0000256" key="2">
    <source>
        <dbReference type="ARBA" id="ARBA00022630"/>
    </source>
</evidence>
<dbReference type="RefSeq" id="XP_022112102.1">
    <property type="nucleotide sequence ID" value="XM_022256410.1"/>
</dbReference>
<keyword evidence="2" id="KW-0285">Flavoprotein</keyword>
<name>A0A8B8A3Z3_ACAPL</name>
<keyword evidence="7" id="KW-1185">Reference proteome</keyword>
<dbReference type="InterPro" id="IPR010795">
    <property type="entry name" value="Prenylcys_lyase"/>
</dbReference>
<evidence type="ECO:0000313" key="8">
    <source>
        <dbReference type="RefSeq" id="XP_022112102.1"/>
    </source>
</evidence>
<keyword evidence="4" id="KW-0560">Oxidoreductase</keyword>
<dbReference type="Proteomes" id="UP000694845">
    <property type="component" value="Unplaced"/>
</dbReference>
<gene>
    <name evidence="8" type="primary">LOC110991177</name>
</gene>
<dbReference type="KEGG" id="aplc:110991177"/>
<dbReference type="PANTHER" id="PTHR15944:SF0">
    <property type="entry name" value="PRENYLCYSTEINE LYASE DOMAIN-CONTAINING PROTEIN"/>
    <property type="match status" value="1"/>
</dbReference>
<dbReference type="GeneID" id="110991177"/>
<dbReference type="Pfam" id="PF07156">
    <property type="entry name" value="Prenylcys_lyase"/>
    <property type="match status" value="1"/>
</dbReference>
<dbReference type="GO" id="GO:0001735">
    <property type="term" value="F:prenylcysteine oxidase activity"/>
    <property type="evidence" value="ECO:0007669"/>
    <property type="project" value="InterPro"/>
</dbReference>
<dbReference type="OrthoDB" id="437369at2759"/>
<evidence type="ECO:0000313" key="7">
    <source>
        <dbReference type="Proteomes" id="UP000694845"/>
    </source>
</evidence>
<dbReference type="AlphaFoldDB" id="A0A8B8A3Z3"/>
<dbReference type="GO" id="GO:0030327">
    <property type="term" value="P:prenylated protein catabolic process"/>
    <property type="evidence" value="ECO:0007669"/>
    <property type="project" value="TreeGrafter"/>
</dbReference>
<evidence type="ECO:0000259" key="6">
    <source>
        <dbReference type="Pfam" id="PF07156"/>
    </source>
</evidence>
<reference evidence="8" key="1">
    <citation type="submission" date="2025-08" db="UniProtKB">
        <authorList>
            <consortium name="RefSeq"/>
        </authorList>
    </citation>
    <scope>IDENTIFICATION</scope>
</reference>
<proteinExistence type="predicted"/>
<feature type="domain" description="Prenylcysteine lyase" evidence="6">
    <location>
        <begin position="24"/>
        <end position="257"/>
    </location>
</feature>
<evidence type="ECO:0000256" key="4">
    <source>
        <dbReference type="ARBA" id="ARBA00023002"/>
    </source>
</evidence>
<evidence type="ECO:0000256" key="1">
    <source>
        <dbReference type="ARBA" id="ARBA00001974"/>
    </source>
</evidence>
<evidence type="ECO:0000256" key="5">
    <source>
        <dbReference type="ARBA" id="ARBA00023180"/>
    </source>
</evidence>
<organism evidence="7 8">
    <name type="scientific">Acanthaster planci</name>
    <name type="common">Crown-of-thorns starfish</name>
    <dbReference type="NCBI Taxonomy" id="133434"/>
    <lineage>
        <taxon>Eukaryota</taxon>
        <taxon>Metazoa</taxon>
        <taxon>Echinodermata</taxon>
        <taxon>Eleutherozoa</taxon>
        <taxon>Asterozoa</taxon>
        <taxon>Asteroidea</taxon>
        <taxon>Valvatacea</taxon>
        <taxon>Valvatida</taxon>
        <taxon>Acanthasteridae</taxon>
        <taxon>Acanthaster</taxon>
    </lineage>
</organism>
<accession>A0A8B8A3Z3</accession>
<evidence type="ECO:0000256" key="3">
    <source>
        <dbReference type="ARBA" id="ARBA00022827"/>
    </source>
</evidence>